<evidence type="ECO:0000256" key="1">
    <source>
        <dbReference type="ARBA" id="ARBA00004141"/>
    </source>
</evidence>
<evidence type="ECO:0000313" key="7">
    <source>
        <dbReference type="Proteomes" id="UP000492821"/>
    </source>
</evidence>
<accession>A0A7E4WA77</accession>
<dbReference type="Pfam" id="PF10317">
    <property type="entry name" value="7TM_GPCR_Srd"/>
    <property type="match status" value="1"/>
</dbReference>
<evidence type="ECO:0000313" key="8">
    <source>
        <dbReference type="WBParaSite" id="Pan_g926.t1"/>
    </source>
</evidence>
<name>A0A7E4WA77_PANRE</name>
<dbReference type="PANTHER" id="PTHR22945">
    <property type="entry name" value="SERPENTINE RECEPTOR, CLASS D DELTA"/>
    <property type="match status" value="1"/>
</dbReference>
<feature type="transmembrane region" description="Helical" evidence="6">
    <location>
        <begin position="124"/>
        <end position="151"/>
    </location>
</feature>
<evidence type="ECO:0000256" key="2">
    <source>
        <dbReference type="ARBA" id="ARBA00009166"/>
    </source>
</evidence>
<dbReference type="GO" id="GO:0016020">
    <property type="term" value="C:membrane"/>
    <property type="evidence" value="ECO:0007669"/>
    <property type="project" value="UniProtKB-SubCell"/>
</dbReference>
<dbReference type="InterPro" id="IPR019421">
    <property type="entry name" value="7TM_GPCR_serpentine_rcpt_Srd"/>
</dbReference>
<reference evidence="7" key="1">
    <citation type="journal article" date="2013" name="Genetics">
        <title>The draft genome and transcriptome of Panagrellus redivivus are shaped by the harsh demands of a free-living lifestyle.</title>
        <authorList>
            <person name="Srinivasan J."/>
            <person name="Dillman A.R."/>
            <person name="Macchietto M.G."/>
            <person name="Heikkinen L."/>
            <person name="Lakso M."/>
            <person name="Fracchia K.M."/>
            <person name="Antoshechkin I."/>
            <person name="Mortazavi A."/>
            <person name="Wong G."/>
            <person name="Sternberg P.W."/>
        </authorList>
    </citation>
    <scope>NUCLEOTIDE SEQUENCE [LARGE SCALE GENOMIC DNA]</scope>
    <source>
        <strain evidence="7">MT8872</strain>
    </source>
</reference>
<feature type="transmembrane region" description="Helical" evidence="6">
    <location>
        <begin position="271"/>
        <end position="298"/>
    </location>
</feature>
<organism evidence="7 8">
    <name type="scientific">Panagrellus redivivus</name>
    <name type="common">Microworm</name>
    <dbReference type="NCBI Taxonomy" id="6233"/>
    <lineage>
        <taxon>Eukaryota</taxon>
        <taxon>Metazoa</taxon>
        <taxon>Ecdysozoa</taxon>
        <taxon>Nematoda</taxon>
        <taxon>Chromadorea</taxon>
        <taxon>Rhabditida</taxon>
        <taxon>Tylenchina</taxon>
        <taxon>Panagrolaimomorpha</taxon>
        <taxon>Panagrolaimoidea</taxon>
        <taxon>Panagrolaimidae</taxon>
        <taxon>Panagrellus</taxon>
    </lineage>
</organism>
<evidence type="ECO:0000256" key="5">
    <source>
        <dbReference type="ARBA" id="ARBA00023136"/>
    </source>
</evidence>
<feature type="transmembrane region" description="Helical" evidence="6">
    <location>
        <begin position="6"/>
        <end position="29"/>
    </location>
</feature>
<evidence type="ECO:0000256" key="3">
    <source>
        <dbReference type="ARBA" id="ARBA00022692"/>
    </source>
</evidence>
<keyword evidence="3 6" id="KW-0812">Transmembrane</keyword>
<dbReference type="SUPFAM" id="SSF81321">
    <property type="entry name" value="Family A G protein-coupled receptor-like"/>
    <property type="match status" value="1"/>
</dbReference>
<comment type="similarity">
    <text evidence="2">Belongs to the nematode receptor-like protein srd family.</text>
</comment>
<dbReference type="WBParaSite" id="Pan_g926.t1">
    <property type="protein sequence ID" value="Pan_g926.t1"/>
    <property type="gene ID" value="Pan_g926"/>
</dbReference>
<dbReference type="AlphaFoldDB" id="A0A7E4WA77"/>
<feature type="transmembrane region" description="Helical" evidence="6">
    <location>
        <begin position="189"/>
        <end position="210"/>
    </location>
</feature>
<dbReference type="InterPro" id="IPR050920">
    <property type="entry name" value="Nematode_rcpt-like_delta"/>
</dbReference>
<comment type="subcellular location">
    <subcellularLocation>
        <location evidence="1">Membrane</location>
        <topology evidence="1">Multi-pass membrane protein</topology>
    </subcellularLocation>
</comment>
<dbReference type="PANTHER" id="PTHR22945:SF40">
    <property type="entry name" value="SERPENTINE RECEPTOR, CLASS D (DELTA)-RELATED"/>
    <property type="match status" value="1"/>
</dbReference>
<dbReference type="Proteomes" id="UP000492821">
    <property type="component" value="Unassembled WGS sequence"/>
</dbReference>
<proteinExistence type="inferred from homology"/>
<sequence>MWWMLVLYQIIAYSSFFLSMTLNFYLMFLIHKHTGSAMKPYAKILLQSVFTDLAMSISVTFLQMEMESYQSTLFGRGSPIWFSSTNPLKCSAIPFGGMLAILCYWSTPLQAVFRYFLVCRRKVLPIYVTIAMQSLVISIGFAACFALYLTFEPINEAPEKLRLLKSLPVWKYELGVEENFCYANIQGPILAIACIVTVVLINFGFFVLLLTSWRIYVFLKASEAHMSAKTKELHVAFNKKILYQTLLPAFAAVLIIVIIGLAYFTKSFHSGIFIYLCVPYYMISFINPLITICCVRGYRITTTSILYRRKIPPSSECIAITKRNTLV</sequence>
<evidence type="ECO:0000256" key="4">
    <source>
        <dbReference type="ARBA" id="ARBA00022989"/>
    </source>
</evidence>
<reference evidence="8" key="2">
    <citation type="submission" date="2020-10" db="UniProtKB">
        <authorList>
            <consortium name="WormBaseParasite"/>
        </authorList>
    </citation>
    <scope>IDENTIFICATION</scope>
</reference>
<protein>
    <submittedName>
        <fullName evidence="8">G_PROTEIN_RECEP_F1_2 domain-containing protein</fullName>
    </submittedName>
</protein>
<keyword evidence="4 6" id="KW-1133">Transmembrane helix</keyword>
<evidence type="ECO:0000256" key="6">
    <source>
        <dbReference type="SAM" id="Phobius"/>
    </source>
</evidence>
<keyword evidence="7" id="KW-1185">Reference proteome</keyword>
<feature type="transmembrane region" description="Helical" evidence="6">
    <location>
        <begin position="241"/>
        <end position="265"/>
    </location>
</feature>
<feature type="transmembrane region" description="Helical" evidence="6">
    <location>
        <begin position="41"/>
        <end position="64"/>
    </location>
</feature>
<keyword evidence="5 6" id="KW-0472">Membrane</keyword>
<feature type="transmembrane region" description="Helical" evidence="6">
    <location>
        <begin position="92"/>
        <end position="117"/>
    </location>
</feature>